<name>A0ABT2EP86_9BACT</name>
<feature type="transmembrane region" description="Helical" evidence="1">
    <location>
        <begin position="234"/>
        <end position="257"/>
    </location>
</feature>
<accession>A0ABT2EP86</accession>
<feature type="transmembrane region" description="Helical" evidence="1">
    <location>
        <begin position="1082"/>
        <end position="1103"/>
    </location>
</feature>
<feature type="transmembrane region" description="Helical" evidence="1">
    <location>
        <begin position="1030"/>
        <end position="1047"/>
    </location>
</feature>
<feature type="transmembrane region" description="Helical" evidence="1">
    <location>
        <begin position="830"/>
        <end position="851"/>
    </location>
</feature>
<organism evidence="2 3">
    <name type="scientific">Candidatus Fervidibacter sacchari</name>
    <dbReference type="NCBI Taxonomy" id="1448929"/>
    <lineage>
        <taxon>Bacteria</taxon>
        <taxon>Candidatus Fervidibacterota</taxon>
        <taxon>Candidatus Fervidibacter</taxon>
    </lineage>
</organism>
<keyword evidence="1" id="KW-0472">Membrane</keyword>
<evidence type="ECO:0000256" key="1">
    <source>
        <dbReference type="SAM" id="Phobius"/>
    </source>
</evidence>
<keyword evidence="3" id="KW-1185">Reference proteome</keyword>
<keyword evidence="1" id="KW-0812">Transmembrane</keyword>
<dbReference type="RefSeq" id="WP_259096334.1">
    <property type="nucleotide sequence ID" value="NZ_CP130454.1"/>
</dbReference>
<proteinExistence type="predicted"/>
<dbReference type="Proteomes" id="UP001204798">
    <property type="component" value="Unassembled WGS sequence"/>
</dbReference>
<keyword evidence="1" id="KW-1133">Transmembrane helix</keyword>
<feature type="transmembrane region" description="Helical" evidence="1">
    <location>
        <begin position="1056"/>
        <end position="1076"/>
    </location>
</feature>
<sequence length="1117" mass="128533">MRPLFLWGIVGIIGLTAFLRLYPSAFPEASIDFRIRHREALQRGAQALQQLGAPDLSRGYIAGVDFHWSETAKRYLEKTMGLEAANEVMREIALWHYYCRWVRTGDRHIYEAAISTDGQVIWVDIRLPEEEPGAKLSERQARIIAEKFLRERLQLDLTQWRFISATQNKLPHRLDYTFVYEHRQKRFPPTQKDAATLRLWVKVSGDKVTGYHTGYLYVPEWWRFEESRKQTQRAVLMTVFRVAYGVLWLALLIYLIVLTIRKEAIPFRVGGLVGSLLALLFIVTGLNFASLWWLRYDPAQPIGTFLASTFVAMLFGGLLVGFQGGLFALTGEHLSRDAPPAGIPMGVLVRPAFWKTKEAVIALLVGFCLGMAHLGYVTIFYWLGRKVGVWTPLDIPYTDAVVTPLPFLVPLFVGMQPALTEELFFRLAAPYLLWRWTKRWWLSAILPSIVWAFLHVGYPPEPAFTRGLELSLVAMVYVWVMQRYGFLAPVIAHYTYNATLTAQLLLRADELFLRLSGFIAVGGLLLLFLPATVTFLRHRQLPSAAEVPPLVPAPALQPTFEPVPYASYQPIGRKTWLALIALSALGFASGFFPDQRFNSVALMEVNRKEAVAIATDFLRRKGVPTERYHIAASLVADVDEDDDEVAYLLENADRETLYRFWREERSPVYWQVRFFRPLEREEWWVTVNPQGRVMHFSHRLPEEAKGAKLAQKEALQIAETFLRHELGGKLNEWRLVEADHFDRPNRRDWRFIYEHKTRRIGDAPLRMRVTVKGKEAEDGWRWWEVPEAWKFEREQFEAWTSLVGIYFLVLLIVTGIFVIFCEWREGTTGFYLPLGLKVGLPFTFLTALQILNGTANFWLSYPTSLPPIAWLFIRVLQGGLLLVLIAFVVTTLVGSFEPNWMAKRLPEMVPLSVWLSRRRDNPELAATALCHPAALRDAIAFGYLASFALWHLFNETPSNALLLRSSWLPFVDYLAWTAWATLLLLLFGIAFAGTYRRYIRTPQRLFIFLLLLLPVSLIGTYSATEALRDFAEWTVGLFVTTVLLYWLGRFVLRHNLYAWALGLALPMLLSISVQLLQAPDAFWKAQAIPLVTLYVLPAIWWLWFRHKTNLHRHTLQP</sequence>
<evidence type="ECO:0000313" key="3">
    <source>
        <dbReference type="Proteomes" id="UP001204798"/>
    </source>
</evidence>
<feature type="transmembrane region" description="Helical" evidence="1">
    <location>
        <begin position="973"/>
        <end position="993"/>
    </location>
</feature>
<feature type="transmembrane region" description="Helical" evidence="1">
    <location>
        <begin position="871"/>
        <end position="894"/>
    </location>
</feature>
<feature type="transmembrane region" description="Helical" evidence="1">
    <location>
        <begin position="934"/>
        <end position="953"/>
    </location>
</feature>
<feature type="transmembrane region" description="Helical" evidence="1">
    <location>
        <begin position="1005"/>
        <end position="1024"/>
    </location>
</feature>
<protein>
    <recommendedName>
        <fullName evidence="4">CPBP family intramembrane metalloprotease</fullName>
    </recommendedName>
</protein>
<evidence type="ECO:0008006" key="4">
    <source>
        <dbReference type="Google" id="ProtNLM"/>
    </source>
</evidence>
<feature type="transmembrane region" description="Helical" evidence="1">
    <location>
        <begin position="440"/>
        <end position="458"/>
    </location>
</feature>
<comment type="caution">
    <text evidence="2">The sequence shown here is derived from an EMBL/GenBank/DDBJ whole genome shotgun (WGS) entry which is preliminary data.</text>
</comment>
<evidence type="ECO:0000313" key="2">
    <source>
        <dbReference type="EMBL" id="MCS3919665.1"/>
    </source>
</evidence>
<feature type="transmembrane region" description="Helical" evidence="1">
    <location>
        <begin position="269"/>
        <end position="293"/>
    </location>
</feature>
<feature type="transmembrane region" description="Helical" evidence="1">
    <location>
        <begin position="803"/>
        <end position="823"/>
    </location>
</feature>
<gene>
    <name evidence="2" type="ORF">M2350_002078</name>
</gene>
<reference evidence="2 3" key="1">
    <citation type="submission" date="2022-08" db="EMBL/GenBank/DDBJ databases">
        <title>Bacterial and archaeal communities from various locations to study Microbial Dark Matter (Phase II).</title>
        <authorList>
            <person name="Stepanauskas R."/>
        </authorList>
    </citation>
    <scope>NUCLEOTIDE SEQUENCE [LARGE SCALE GENOMIC DNA]</scope>
    <source>
        <strain evidence="2 3">PD1</strain>
    </source>
</reference>
<feature type="transmembrane region" description="Helical" evidence="1">
    <location>
        <begin position="360"/>
        <end position="383"/>
    </location>
</feature>
<feature type="transmembrane region" description="Helical" evidence="1">
    <location>
        <begin position="305"/>
        <end position="329"/>
    </location>
</feature>
<feature type="transmembrane region" description="Helical" evidence="1">
    <location>
        <begin position="470"/>
        <end position="491"/>
    </location>
</feature>
<feature type="transmembrane region" description="Helical" evidence="1">
    <location>
        <begin position="511"/>
        <end position="536"/>
    </location>
</feature>
<dbReference type="EMBL" id="JANUCP010000003">
    <property type="protein sequence ID" value="MCS3919665.1"/>
    <property type="molecule type" value="Genomic_DNA"/>
</dbReference>